<dbReference type="SUPFAM" id="SSF58104">
    <property type="entry name" value="Methyl-accepting chemotaxis protein (MCP) signaling domain"/>
    <property type="match status" value="1"/>
</dbReference>
<evidence type="ECO:0000256" key="3">
    <source>
        <dbReference type="ARBA" id="ARBA00022500"/>
    </source>
</evidence>
<evidence type="ECO:0000256" key="2">
    <source>
        <dbReference type="ARBA" id="ARBA00022475"/>
    </source>
</evidence>
<keyword evidence="6 10" id="KW-0472">Membrane</keyword>
<keyword evidence="3" id="KW-0145">Chemotaxis</keyword>
<dbReference type="Pfam" id="PF02743">
    <property type="entry name" value="dCache_1"/>
    <property type="match status" value="1"/>
</dbReference>
<organism evidence="13 14">
    <name type="scientific">Clostridium uliginosum</name>
    <dbReference type="NCBI Taxonomy" id="119641"/>
    <lineage>
        <taxon>Bacteria</taxon>
        <taxon>Bacillati</taxon>
        <taxon>Bacillota</taxon>
        <taxon>Clostridia</taxon>
        <taxon>Eubacteriales</taxon>
        <taxon>Clostridiaceae</taxon>
        <taxon>Clostridium</taxon>
    </lineage>
</organism>
<evidence type="ECO:0000259" key="11">
    <source>
        <dbReference type="PROSITE" id="PS50111"/>
    </source>
</evidence>
<evidence type="ECO:0000256" key="5">
    <source>
        <dbReference type="ARBA" id="ARBA00022989"/>
    </source>
</evidence>
<protein>
    <submittedName>
        <fullName evidence="13">Methyl-accepting chemotaxis protein</fullName>
    </submittedName>
</protein>
<dbReference type="SMART" id="SM00283">
    <property type="entry name" value="MA"/>
    <property type="match status" value="1"/>
</dbReference>
<dbReference type="PROSITE" id="PS50111">
    <property type="entry name" value="CHEMOTAXIS_TRANSDUC_2"/>
    <property type="match status" value="1"/>
</dbReference>
<dbReference type="RefSeq" id="WP_090088991.1">
    <property type="nucleotide sequence ID" value="NZ_FOMG01000004.1"/>
</dbReference>
<dbReference type="InterPro" id="IPR004089">
    <property type="entry name" value="MCPsignal_dom"/>
</dbReference>
<name>A0A1I1JIB9_9CLOT</name>
<evidence type="ECO:0000313" key="13">
    <source>
        <dbReference type="EMBL" id="SFC47712.1"/>
    </source>
</evidence>
<feature type="domain" description="Methyl-accepting transducer" evidence="11">
    <location>
        <begin position="381"/>
        <end position="631"/>
    </location>
</feature>
<evidence type="ECO:0000256" key="9">
    <source>
        <dbReference type="PROSITE-ProRule" id="PRU00284"/>
    </source>
</evidence>
<evidence type="ECO:0000256" key="8">
    <source>
        <dbReference type="ARBA" id="ARBA00029447"/>
    </source>
</evidence>
<dbReference type="GO" id="GO:0005886">
    <property type="term" value="C:plasma membrane"/>
    <property type="evidence" value="ECO:0007669"/>
    <property type="project" value="UniProtKB-SubCell"/>
</dbReference>
<dbReference type="AlphaFoldDB" id="A0A1I1JIB9"/>
<dbReference type="Proteomes" id="UP000199263">
    <property type="component" value="Unassembled WGS sequence"/>
</dbReference>
<dbReference type="PANTHER" id="PTHR32089:SF112">
    <property type="entry name" value="LYSOZYME-LIKE PROTEIN-RELATED"/>
    <property type="match status" value="1"/>
</dbReference>
<evidence type="ECO:0000259" key="12">
    <source>
        <dbReference type="PROSITE" id="PS50885"/>
    </source>
</evidence>
<dbReference type="Gene3D" id="6.10.340.10">
    <property type="match status" value="1"/>
</dbReference>
<reference evidence="13 14" key="1">
    <citation type="submission" date="2016-10" db="EMBL/GenBank/DDBJ databases">
        <authorList>
            <person name="de Groot N.N."/>
        </authorList>
    </citation>
    <scope>NUCLEOTIDE SEQUENCE [LARGE SCALE GENOMIC DNA]</scope>
    <source>
        <strain evidence="13 14">DSM 12992</strain>
    </source>
</reference>
<dbReference type="InterPro" id="IPR003660">
    <property type="entry name" value="HAMP_dom"/>
</dbReference>
<dbReference type="Gene3D" id="1.10.287.950">
    <property type="entry name" value="Methyl-accepting chemotaxis protein"/>
    <property type="match status" value="1"/>
</dbReference>
<sequence>MKLKKIKFELIIKFGIVIIIALSAVSFTSYKISEKLIEETSVNILNSTSSVAAQNVQNIIKGNVNLVEEIADDSRFKDDSTNINEKIKIMNVYKKKYNLIDIGISDKNGDMITLDNKVVKIGNEKYFKDSLEGKIVVSDPFLNNKDNKTMVIAYSIPIKNENDIIGVMTVYSNADEIINDINKIQILKTGKAYMINSNADVIANTDMNLVYKKSNNIKELNNNPQLKELVEIEKKMIDGEDGIGEYTYEGTRKYMTYSPVNVNGWSIGVYVNKDDVLSSMPILNKTIIGISILSIVIVILIICLVSDKISKLIKSMEAHLNLISNGDLNIDIDDKFMNYKNEIGNMARALKNTQGNIGKIINSIKNGSSIINNQSSNLAAMSEELTASSSNISSSIQCVSSGTIEQSQNLNDIVTMLNEFSAELDNLLLDISSIDLMSNEIDDMALSSNKDMQNVVISVKNVTNAFNDVINKINNVENKINSVNAITELINNIAQQTNLLALNAAIEAARAGEAGKGFSVVADEIRKLAEQSKDSAENIAKIICGVTEDTKNVVNTTDLMKVEIENQKKQIDVAINSFKEISEYIKKMNPKITSTSEYAKSIEAKKDSIFEKTEGAAAISEEVSASAEEIMASVEEMNASTEELSSSSQNLSEMTDDMVNSVKFFKI</sequence>
<dbReference type="CDD" id="cd18773">
    <property type="entry name" value="PDC1_HK_sensor"/>
    <property type="match status" value="1"/>
</dbReference>
<dbReference type="PANTHER" id="PTHR32089">
    <property type="entry name" value="METHYL-ACCEPTING CHEMOTAXIS PROTEIN MCPB"/>
    <property type="match status" value="1"/>
</dbReference>
<keyword evidence="5 10" id="KW-1133">Transmembrane helix</keyword>
<evidence type="ECO:0000256" key="10">
    <source>
        <dbReference type="SAM" id="Phobius"/>
    </source>
</evidence>
<dbReference type="GO" id="GO:0007165">
    <property type="term" value="P:signal transduction"/>
    <property type="evidence" value="ECO:0007669"/>
    <property type="project" value="UniProtKB-KW"/>
</dbReference>
<keyword evidence="2" id="KW-1003">Cell membrane</keyword>
<dbReference type="Gene3D" id="3.30.450.20">
    <property type="entry name" value="PAS domain"/>
    <property type="match status" value="1"/>
</dbReference>
<evidence type="ECO:0000256" key="7">
    <source>
        <dbReference type="ARBA" id="ARBA00023224"/>
    </source>
</evidence>
<evidence type="ECO:0000256" key="1">
    <source>
        <dbReference type="ARBA" id="ARBA00004651"/>
    </source>
</evidence>
<dbReference type="PROSITE" id="PS50885">
    <property type="entry name" value="HAMP"/>
    <property type="match status" value="1"/>
</dbReference>
<comment type="subcellular location">
    <subcellularLocation>
        <location evidence="1">Cell membrane</location>
        <topology evidence="1">Multi-pass membrane protein</topology>
    </subcellularLocation>
</comment>
<feature type="domain" description="HAMP" evidence="12">
    <location>
        <begin position="307"/>
        <end position="362"/>
    </location>
</feature>
<dbReference type="InterPro" id="IPR033479">
    <property type="entry name" value="dCache_1"/>
</dbReference>
<dbReference type="GO" id="GO:0006935">
    <property type="term" value="P:chemotaxis"/>
    <property type="evidence" value="ECO:0007669"/>
    <property type="project" value="UniProtKB-KW"/>
</dbReference>
<feature type="transmembrane region" description="Helical" evidence="10">
    <location>
        <begin position="12"/>
        <end position="30"/>
    </location>
</feature>
<dbReference type="EMBL" id="FOMG01000004">
    <property type="protein sequence ID" value="SFC47712.1"/>
    <property type="molecule type" value="Genomic_DNA"/>
</dbReference>
<proteinExistence type="inferred from homology"/>
<dbReference type="CDD" id="cd12912">
    <property type="entry name" value="PDC2_MCP_like"/>
    <property type="match status" value="1"/>
</dbReference>
<keyword evidence="4 10" id="KW-0812">Transmembrane</keyword>
<keyword evidence="14" id="KW-1185">Reference proteome</keyword>
<accession>A0A1I1JIB9</accession>
<keyword evidence="7 9" id="KW-0807">Transducer</keyword>
<evidence type="ECO:0000313" key="14">
    <source>
        <dbReference type="Proteomes" id="UP000199263"/>
    </source>
</evidence>
<feature type="transmembrane region" description="Helical" evidence="10">
    <location>
        <begin position="287"/>
        <end position="306"/>
    </location>
</feature>
<dbReference type="OrthoDB" id="9814363at2"/>
<evidence type="ECO:0000256" key="4">
    <source>
        <dbReference type="ARBA" id="ARBA00022692"/>
    </source>
</evidence>
<comment type="similarity">
    <text evidence="8">Belongs to the methyl-accepting chemotaxis (MCP) protein family.</text>
</comment>
<dbReference type="STRING" id="119641.SAMN05421842_10424"/>
<gene>
    <name evidence="13" type="ORF">SAMN05421842_10424</name>
</gene>
<dbReference type="Pfam" id="PF00015">
    <property type="entry name" value="MCPsignal"/>
    <property type="match status" value="1"/>
</dbReference>
<evidence type="ECO:0000256" key="6">
    <source>
        <dbReference type="ARBA" id="ARBA00023136"/>
    </source>
</evidence>